<keyword evidence="2" id="KW-1185">Reference proteome</keyword>
<dbReference type="EMBL" id="PITK01000167">
    <property type="protein sequence ID" value="TBU19943.1"/>
    <property type="molecule type" value="Genomic_DNA"/>
</dbReference>
<proteinExistence type="predicted"/>
<name>A0A4V2JY68_9MICR</name>
<dbReference type="AlphaFoldDB" id="A0A4V2JY68"/>
<comment type="caution">
    <text evidence="1">The sequence shown here is derived from an EMBL/GenBank/DDBJ whole genome shotgun (WGS) entry which is preliminary data.</text>
</comment>
<dbReference type="Proteomes" id="UP000292282">
    <property type="component" value="Unassembled WGS sequence"/>
</dbReference>
<organism evidence="1 2">
    <name type="scientific">Hamiltosporidium tvaerminnensis</name>
    <dbReference type="NCBI Taxonomy" id="1176355"/>
    <lineage>
        <taxon>Eukaryota</taxon>
        <taxon>Fungi</taxon>
        <taxon>Fungi incertae sedis</taxon>
        <taxon>Microsporidia</taxon>
        <taxon>Dubosqiidae</taxon>
        <taxon>Hamiltosporidium</taxon>
    </lineage>
</organism>
<evidence type="ECO:0000313" key="1">
    <source>
        <dbReference type="EMBL" id="TBU19943.1"/>
    </source>
</evidence>
<accession>A0A4V2JY68</accession>
<reference evidence="1 2" key="1">
    <citation type="submission" date="2017-12" db="EMBL/GenBank/DDBJ databases">
        <authorList>
            <person name="Pombert J.-F."/>
            <person name="Haag K.L."/>
            <person name="Ebert D."/>
        </authorList>
    </citation>
    <scope>NUCLEOTIDE SEQUENCE [LARGE SCALE GENOMIC DNA]</scope>
    <source>
        <strain evidence="1">IL-G-3</strain>
    </source>
</reference>
<protein>
    <submittedName>
        <fullName evidence="1">Uncharacterized protein</fullName>
    </submittedName>
</protein>
<gene>
    <name evidence="1" type="ORF">CWI38_0167p0040</name>
</gene>
<dbReference type="VEuPathDB" id="MicrosporidiaDB:CWI38_0167p0040"/>
<evidence type="ECO:0000313" key="2">
    <source>
        <dbReference type="Proteomes" id="UP000292282"/>
    </source>
</evidence>
<sequence length="119" mass="14479">MEENKSIGKFLKFHFFCRSVLDPDLILIFISSFFKNYDRFNDILKKNATILEKLQFYSSQQKNMAEKKCKPENENESLQILQKIYYKYANYVSNWLKVYHKLTIYLNLTYQLFTTNKWS</sequence>